<organism evidence="3 4">
    <name type="scientific">Variimorphobacter saccharofermentans</name>
    <dbReference type="NCBI Taxonomy" id="2755051"/>
    <lineage>
        <taxon>Bacteria</taxon>
        <taxon>Bacillati</taxon>
        <taxon>Bacillota</taxon>
        <taxon>Clostridia</taxon>
        <taxon>Lachnospirales</taxon>
        <taxon>Lachnospiraceae</taxon>
        <taxon>Variimorphobacter</taxon>
    </lineage>
</organism>
<dbReference type="Gene3D" id="1.10.3210.10">
    <property type="entry name" value="Hypothetical protein af1432"/>
    <property type="match status" value="1"/>
</dbReference>
<dbReference type="RefSeq" id="WP_228354030.1">
    <property type="nucleotide sequence ID" value="NZ_JACEGA010000001.1"/>
</dbReference>
<dbReference type="InterPro" id="IPR029787">
    <property type="entry name" value="Nucleotide_cyclase"/>
</dbReference>
<dbReference type="SUPFAM" id="SSF55073">
    <property type="entry name" value="Nucleotide cyclase"/>
    <property type="match status" value="1"/>
</dbReference>
<evidence type="ECO:0000313" key="3">
    <source>
        <dbReference type="EMBL" id="MBB2184455.1"/>
    </source>
</evidence>
<sequence>MDNSIKSDLLLVGIKAAYMLSTDEDNFLVYEHVGNYLYTELCQYYGIDLLYLYVIDEKGESFQQEVICDKFSTIQGYDLIPVEQYKTRDIITEIAKLEDEVFVYTIFPLYYKDQVIGLMELHSIKELEEDFKQSISQLCDTLTVGIRNRILTRAGLQQKQSIDMIIEVTKYLHVITDVDKLVENFARLVVKYMQFDRVTLFMFDENDKVAFGKCIDYRDRVHEITDIPELPELDGKPKPLSGLSGYWFPLATNTRKVGIALFDNIYSCVPFPEWTNDVLLSLCNQFAVAVENIDLFKRVQYTARRDKLTKLYNRAYLEEIMGELEHHLPLSIIIGDVNGLKITNDVFGHLVGDKILVGIAETLQSVCDDNAVIARWGGDEFIIILPHTSYEATGAICNKIGQACEKASVYAVPISITLGYETKNSEQDDITSVLKKAEDMMYYNKQIEREQFNFNFIESLKKFLNSRCDEGDTHIEALTNLAFKFGIIIGLSDFEKNNLKCLCEFHDIGKIGVSRNIIMKEDKLSLAEWDIMKKHSSTGSRIAHSFPGLKLIEDEILSHHERWDGTGYPDGKRALEIPKLSRIFAILDAYVVMTQGRPYKKAISHEEAINEIEAGAGTQFDPSLARLFVRAFRDGLGY</sequence>
<evidence type="ECO:0000259" key="2">
    <source>
        <dbReference type="PROSITE" id="PS51832"/>
    </source>
</evidence>
<dbReference type="EMBL" id="JACEGA010000001">
    <property type="protein sequence ID" value="MBB2184455.1"/>
    <property type="molecule type" value="Genomic_DNA"/>
</dbReference>
<gene>
    <name evidence="3" type="ORF">H0486_16360</name>
</gene>
<protein>
    <submittedName>
        <fullName evidence="3">Diguanylate cyclase</fullName>
    </submittedName>
</protein>
<accession>A0A839K3H3</accession>
<feature type="domain" description="GGDEF" evidence="1">
    <location>
        <begin position="328"/>
        <end position="457"/>
    </location>
</feature>
<evidence type="ECO:0000313" key="4">
    <source>
        <dbReference type="Proteomes" id="UP000574276"/>
    </source>
</evidence>
<reference evidence="3 4" key="1">
    <citation type="submission" date="2020-07" db="EMBL/GenBank/DDBJ databases">
        <title>Characterization and genome sequencing of isolate MD1, a novel member within the family Lachnospiraceae.</title>
        <authorList>
            <person name="Rettenmaier R."/>
            <person name="Di Bello L."/>
            <person name="Zinser C."/>
            <person name="Scheitz K."/>
            <person name="Liebl W."/>
            <person name="Zverlov V."/>
        </authorList>
    </citation>
    <scope>NUCLEOTIDE SEQUENCE [LARGE SCALE GENOMIC DNA]</scope>
    <source>
        <strain evidence="3 4">MD1</strain>
    </source>
</reference>
<dbReference type="PANTHER" id="PTHR43155">
    <property type="entry name" value="CYCLIC DI-GMP PHOSPHODIESTERASE PA4108-RELATED"/>
    <property type="match status" value="1"/>
</dbReference>
<proteinExistence type="predicted"/>
<dbReference type="SMART" id="SM00267">
    <property type="entry name" value="GGDEF"/>
    <property type="match status" value="1"/>
</dbReference>
<dbReference type="Gene3D" id="3.30.450.40">
    <property type="match status" value="1"/>
</dbReference>
<dbReference type="Gene3D" id="3.30.70.270">
    <property type="match status" value="1"/>
</dbReference>
<dbReference type="Proteomes" id="UP000574276">
    <property type="component" value="Unassembled WGS sequence"/>
</dbReference>
<feature type="domain" description="HD-GYP" evidence="2">
    <location>
        <begin position="449"/>
        <end position="638"/>
    </location>
</feature>
<name>A0A839K3H3_9FIRM</name>
<dbReference type="InterPro" id="IPR037522">
    <property type="entry name" value="HD_GYP_dom"/>
</dbReference>
<dbReference type="Pfam" id="PF00990">
    <property type="entry name" value="GGDEF"/>
    <property type="match status" value="1"/>
</dbReference>
<dbReference type="Pfam" id="PF13487">
    <property type="entry name" value="HD_5"/>
    <property type="match status" value="1"/>
</dbReference>
<dbReference type="InterPro" id="IPR000160">
    <property type="entry name" value="GGDEF_dom"/>
</dbReference>
<comment type="caution">
    <text evidence="3">The sequence shown here is derived from an EMBL/GenBank/DDBJ whole genome shotgun (WGS) entry which is preliminary data.</text>
</comment>
<dbReference type="SUPFAM" id="SSF109604">
    <property type="entry name" value="HD-domain/PDEase-like"/>
    <property type="match status" value="1"/>
</dbReference>
<keyword evidence="4" id="KW-1185">Reference proteome</keyword>
<dbReference type="CDD" id="cd00077">
    <property type="entry name" value="HDc"/>
    <property type="match status" value="1"/>
</dbReference>
<dbReference type="PROSITE" id="PS50887">
    <property type="entry name" value="GGDEF"/>
    <property type="match status" value="1"/>
</dbReference>
<dbReference type="CDD" id="cd01949">
    <property type="entry name" value="GGDEF"/>
    <property type="match status" value="1"/>
</dbReference>
<dbReference type="InterPro" id="IPR043128">
    <property type="entry name" value="Rev_trsase/Diguanyl_cyclase"/>
</dbReference>
<dbReference type="PANTHER" id="PTHR43155:SF2">
    <property type="entry name" value="CYCLIC DI-GMP PHOSPHODIESTERASE PA4108"/>
    <property type="match status" value="1"/>
</dbReference>
<dbReference type="InterPro" id="IPR003607">
    <property type="entry name" value="HD/PDEase_dom"/>
</dbReference>
<dbReference type="NCBIfam" id="TIGR00254">
    <property type="entry name" value="GGDEF"/>
    <property type="match status" value="1"/>
</dbReference>
<dbReference type="AlphaFoldDB" id="A0A839K3H3"/>
<evidence type="ECO:0000259" key="1">
    <source>
        <dbReference type="PROSITE" id="PS50887"/>
    </source>
</evidence>
<dbReference type="SUPFAM" id="SSF55781">
    <property type="entry name" value="GAF domain-like"/>
    <property type="match status" value="1"/>
</dbReference>
<dbReference type="InterPro" id="IPR029016">
    <property type="entry name" value="GAF-like_dom_sf"/>
</dbReference>
<dbReference type="PROSITE" id="PS51832">
    <property type="entry name" value="HD_GYP"/>
    <property type="match status" value="1"/>
</dbReference>